<name>A0ABV4VCD0_9BACL</name>
<comment type="caution">
    <text evidence="1">The sequence shown here is derived from an EMBL/GenBank/DDBJ whole genome shotgun (WGS) entry which is preliminary data.</text>
</comment>
<dbReference type="Gene3D" id="3.30.1330.70">
    <property type="entry name" value="Holliday junction resolvase RusA"/>
    <property type="match status" value="1"/>
</dbReference>
<accession>A0ABV4VCD0</accession>
<dbReference type="EMBL" id="JBHDLN010000034">
    <property type="protein sequence ID" value="MFB0847317.1"/>
    <property type="molecule type" value="Genomic_DNA"/>
</dbReference>
<dbReference type="InterPro" id="IPR008822">
    <property type="entry name" value="Endonuclease_RusA-like"/>
</dbReference>
<evidence type="ECO:0000313" key="1">
    <source>
        <dbReference type="EMBL" id="MFB0847317.1"/>
    </source>
</evidence>
<organism evidence="1 2">
    <name type="scientific">Paenibacillus oleatilyticus</name>
    <dbReference type="NCBI Taxonomy" id="2594886"/>
    <lineage>
        <taxon>Bacteria</taxon>
        <taxon>Bacillati</taxon>
        <taxon>Bacillota</taxon>
        <taxon>Bacilli</taxon>
        <taxon>Bacillales</taxon>
        <taxon>Paenibacillaceae</taxon>
        <taxon>Paenibacillus</taxon>
    </lineage>
</organism>
<reference evidence="1 2" key="1">
    <citation type="submission" date="2024-09" db="EMBL/GenBank/DDBJ databases">
        <authorList>
            <person name="Makale K.P.P."/>
            <person name="Makhzoum A."/>
            <person name="Rantong G."/>
            <person name="Rahube T.O."/>
        </authorList>
    </citation>
    <scope>NUCLEOTIDE SEQUENCE [LARGE SCALE GENOMIC DNA]</scope>
    <source>
        <strain evidence="1 2">KM_D13</strain>
    </source>
</reference>
<proteinExistence type="predicted"/>
<dbReference type="Proteomes" id="UP001575622">
    <property type="component" value="Unassembled WGS sequence"/>
</dbReference>
<sequence>MVNFEVNIEPMGAVRMTGRGKFVKEAAQRYLSYKGLIGNVASLKIKEPIEGPIKVIINFFYPIPKRFTKAQKLLAVKRMIVPTVKPDIDNCIKGVFDALNKIAWNDDNQVARVISSKWYSDNPRIEITIDHLTFEEVTA</sequence>
<evidence type="ECO:0000313" key="2">
    <source>
        <dbReference type="Proteomes" id="UP001575622"/>
    </source>
</evidence>
<dbReference type="InterPro" id="IPR036614">
    <property type="entry name" value="RusA-like_sf"/>
</dbReference>
<protein>
    <submittedName>
        <fullName evidence="1">RusA family crossover junction endodeoxyribonuclease</fullName>
    </submittedName>
</protein>
<gene>
    <name evidence="1" type="ORF">ACEU3E_34670</name>
</gene>
<keyword evidence="2" id="KW-1185">Reference proteome</keyword>
<dbReference type="RefSeq" id="WP_373957143.1">
    <property type="nucleotide sequence ID" value="NZ_JBHDLN010000034.1"/>
</dbReference>
<dbReference type="SUPFAM" id="SSF103084">
    <property type="entry name" value="Holliday junction resolvase RusA"/>
    <property type="match status" value="1"/>
</dbReference>
<dbReference type="Pfam" id="PF05866">
    <property type="entry name" value="RusA"/>
    <property type="match status" value="1"/>
</dbReference>